<feature type="domain" description="C2H2-type" evidence="3">
    <location>
        <begin position="264"/>
        <end position="292"/>
    </location>
</feature>
<dbReference type="Gene3D" id="3.30.160.60">
    <property type="entry name" value="Classic Zinc Finger"/>
    <property type="match status" value="1"/>
</dbReference>
<feature type="compositionally biased region" description="Low complexity" evidence="2">
    <location>
        <begin position="14"/>
        <end position="33"/>
    </location>
</feature>
<evidence type="ECO:0000256" key="1">
    <source>
        <dbReference type="PROSITE-ProRule" id="PRU00042"/>
    </source>
</evidence>
<dbReference type="GO" id="GO:0008270">
    <property type="term" value="F:zinc ion binding"/>
    <property type="evidence" value="ECO:0007669"/>
    <property type="project" value="UniProtKB-KW"/>
</dbReference>
<dbReference type="PROSITE" id="PS00028">
    <property type="entry name" value="ZINC_FINGER_C2H2_1"/>
    <property type="match status" value="1"/>
</dbReference>
<evidence type="ECO:0000313" key="5">
    <source>
        <dbReference type="Proteomes" id="UP000184330"/>
    </source>
</evidence>
<evidence type="ECO:0000313" key="4">
    <source>
        <dbReference type="EMBL" id="CZR66277.1"/>
    </source>
</evidence>
<evidence type="ECO:0000256" key="2">
    <source>
        <dbReference type="SAM" id="MobiDB-lite"/>
    </source>
</evidence>
<sequence length="332" mass="35146">MENSSSAQECLHNSTTSTTSTTSSTTSLFSDGDAGIGGAAPPTSALSPTLNGAAVPIITTSGNILGHLNLNDGLVHGIDGYILGIWYSQSALPSNSRDGIMGDGFQSHSPINSQTSPSNSGMNALLAYLSLPSTIEATELSVGPFRDDFDAASGASTRWSSQSSMSSVPGNWDAEITPTSFGVSNVWEWNLKDPVSETTWADTTQVPFVLDLDAISDNPDGVSSSPDSAQSCWQLSQAPSTPDALSATNSNANTLSQRQAITRFQCGHCNRSFKRDCDRGRHERSIHSATHGRFVCPIAGCPRSQGAGYCRADKVKEHLWKKHRDLGYVKGA</sequence>
<proteinExistence type="predicted"/>
<dbReference type="PROSITE" id="PS50157">
    <property type="entry name" value="ZINC_FINGER_C2H2_2"/>
    <property type="match status" value="1"/>
</dbReference>
<dbReference type="AlphaFoldDB" id="A0A1L7XMW4"/>
<reference evidence="4 5" key="1">
    <citation type="submission" date="2016-03" db="EMBL/GenBank/DDBJ databases">
        <authorList>
            <person name="Ploux O."/>
        </authorList>
    </citation>
    <scope>NUCLEOTIDE SEQUENCE [LARGE SCALE GENOMIC DNA]</scope>
    <source>
        <strain evidence="4 5">UAMH 11012</strain>
    </source>
</reference>
<dbReference type="STRING" id="576137.A0A1L7XMW4"/>
<name>A0A1L7XMW4_9HELO</name>
<dbReference type="Proteomes" id="UP000184330">
    <property type="component" value="Unassembled WGS sequence"/>
</dbReference>
<feature type="compositionally biased region" description="Polar residues" evidence="2">
    <location>
        <begin position="1"/>
        <end position="13"/>
    </location>
</feature>
<protein>
    <recommendedName>
        <fullName evidence="3">C2H2-type domain-containing protein</fullName>
    </recommendedName>
</protein>
<dbReference type="InterPro" id="IPR013087">
    <property type="entry name" value="Znf_C2H2_type"/>
</dbReference>
<dbReference type="EMBL" id="FJOG01000036">
    <property type="protein sequence ID" value="CZR66277.1"/>
    <property type="molecule type" value="Genomic_DNA"/>
</dbReference>
<feature type="region of interest" description="Disordered" evidence="2">
    <location>
        <begin position="1"/>
        <end position="34"/>
    </location>
</feature>
<dbReference type="OrthoDB" id="7295497at2759"/>
<keyword evidence="5" id="KW-1185">Reference proteome</keyword>
<gene>
    <name evidence="4" type="ORF">PAC_16178</name>
</gene>
<accession>A0A1L7XMW4</accession>
<organism evidence="4 5">
    <name type="scientific">Phialocephala subalpina</name>
    <dbReference type="NCBI Taxonomy" id="576137"/>
    <lineage>
        <taxon>Eukaryota</taxon>
        <taxon>Fungi</taxon>
        <taxon>Dikarya</taxon>
        <taxon>Ascomycota</taxon>
        <taxon>Pezizomycotina</taxon>
        <taxon>Leotiomycetes</taxon>
        <taxon>Helotiales</taxon>
        <taxon>Mollisiaceae</taxon>
        <taxon>Phialocephala</taxon>
        <taxon>Phialocephala fortinii species complex</taxon>
    </lineage>
</organism>
<keyword evidence="1" id="KW-0862">Zinc</keyword>
<evidence type="ECO:0000259" key="3">
    <source>
        <dbReference type="PROSITE" id="PS50157"/>
    </source>
</evidence>
<keyword evidence="1" id="KW-0479">Metal-binding</keyword>
<keyword evidence="1" id="KW-0863">Zinc-finger</keyword>